<dbReference type="InterPro" id="IPR001623">
    <property type="entry name" value="DnaJ_domain"/>
</dbReference>
<evidence type="ECO:0000256" key="4">
    <source>
        <dbReference type="PROSITE-ProRule" id="PRU00339"/>
    </source>
</evidence>
<feature type="repeat" description="TPR" evidence="4">
    <location>
        <begin position="91"/>
        <end position="124"/>
    </location>
</feature>
<comment type="caution">
    <text evidence="7">The sequence shown here is derived from an EMBL/GenBank/DDBJ whole genome shotgun (WGS) entry which is preliminary data.</text>
</comment>
<evidence type="ECO:0000313" key="8">
    <source>
        <dbReference type="Proteomes" id="UP000186868"/>
    </source>
</evidence>
<dbReference type="Proteomes" id="UP000186868">
    <property type="component" value="Unassembled WGS sequence"/>
</dbReference>
<dbReference type="SMART" id="SM00271">
    <property type="entry name" value="DnaJ"/>
    <property type="match status" value="1"/>
</dbReference>
<dbReference type="GO" id="GO:0051087">
    <property type="term" value="F:protein-folding chaperone binding"/>
    <property type="evidence" value="ECO:0007669"/>
    <property type="project" value="TreeGrafter"/>
</dbReference>
<evidence type="ECO:0000313" key="7">
    <source>
        <dbReference type="EMBL" id="OKH23271.1"/>
    </source>
</evidence>
<keyword evidence="3" id="KW-0256">Endoplasmic reticulum</keyword>
<dbReference type="CDD" id="cd06257">
    <property type="entry name" value="DnaJ"/>
    <property type="match status" value="1"/>
</dbReference>
<protein>
    <recommendedName>
        <fullName evidence="6">J domain-containing protein</fullName>
    </recommendedName>
</protein>
<keyword evidence="4" id="KW-0802">TPR repeat</keyword>
<dbReference type="Gene3D" id="1.25.40.10">
    <property type="entry name" value="Tetratricopeptide repeat domain"/>
    <property type="match status" value="1"/>
</dbReference>
<evidence type="ECO:0000256" key="1">
    <source>
        <dbReference type="ARBA" id="ARBA00004240"/>
    </source>
</evidence>
<dbReference type="PRINTS" id="PR00625">
    <property type="entry name" value="JDOMAIN"/>
</dbReference>
<feature type="region of interest" description="Disordered" evidence="5">
    <location>
        <begin position="69"/>
        <end position="93"/>
    </location>
</feature>
<dbReference type="AlphaFoldDB" id="A0A1U7HI91"/>
<sequence>MSQYHWYYEILGLIPNASPEEVKKAYRQLAKTWHPDRFPNNSREQKEAAEKFKKILEAYEVLRNYQPSVNSSTTASTSKVGSKFSTQRSTPETHYQEGVNYAQKELYQDAIAEFSVAIRLDSNCIKAYQYRGFIFSKLGFERRAEADLKKAAELKLKKQY</sequence>
<dbReference type="InterPro" id="IPR019734">
    <property type="entry name" value="TPR_rpt"/>
</dbReference>
<comment type="subcellular location">
    <subcellularLocation>
        <location evidence="1">Endoplasmic reticulum</location>
    </subcellularLocation>
</comment>
<dbReference type="Gene3D" id="1.10.287.110">
    <property type="entry name" value="DnaJ domain"/>
    <property type="match status" value="1"/>
</dbReference>
<dbReference type="InterPro" id="IPR051727">
    <property type="entry name" value="DnaJ_C3_Co-chaperones"/>
</dbReference>
<accession>A0A1U7HI91</accession>
<dbReference type="GO" id="GO:0034975">
    <property type="term" value="P:protein folding in endoplasmic reticulum"/>
    <property type="evidence" value="ECO:0007669"/>
    <property type="project" value="TreeGrafter"/>
</dbReference>
<dbReference type="PROSITE" id="PS50076">
    <property type="entry name" value="DNAJ_2"/>
    <property type="match status" value="1"/>
</dbReference>
<dbReference type="GO" id="GO:0051787">
    <property type="term" value="F:misfolded protein binding"/>
    <property type="evidence" value="ECO:0007669"/>
    <property type="project" value="TreeGrafter"/>
</dbReference>
<feature type="domain" description="J" evidence="6">
    <location>
        <begin position="6"/>
        <end position="81"/>
    </location>
</feature>
<dbReference type="EMBL" id="MRCB01000010">
    <property type="protein sequence ID" value="OKH23271.1"/>
    <property type="molecule type" value="Genomic_DNA"/>
</dbReference>
<name>A0A1U7HI91_9CYAN</name>
<organism evidence="7 8">
    <name type="scientific">Hydrococcus rivularis NIES-593</name>
    <dbReference type="NCBI Taxonomy" id="1921803"/>
    <lineage>
        <taxon>Bacteria</taxon>
        <taxon>Bacillati</taxon>
        <taxon>Cyanobacteriota</taxon>
        <taxon>Cyanophyceae</taxon>
        <taxon>Pleurocapsales</taxon>
        <taxon>Hydrococcaceae</taxon>
        <taxon>Hydrococcus</taxon>
    </lineage>
</organism>
<dbReference type="SUPFAM" id="SSF48452">
    <property type="entry name" value="TPR-like"/>
    <property type="match status" value="1"/>
</dbReference>
<dbReference type="RefSeq" id="WP_073599548.1">
    <property type="nucleotide sequence ID" value="NZ_MRCB01000010.1"/>
</dbReference>
<evidence type="ECO:0000256" key="3">
    <source>
        <dbReference type="ARBA" id="ARBA00022824"/>
    </source>
</evidence>
<dbReference type="SUPFAM" id="SSF46565">
    <property type="entry name" value="Chaperone J-domain"/>
    <property type="match status" value="1"/>
</dbReference>
<keyword evidence="2" id="KW-0732">Signal</keyword>
<dbReference type="PROSITE" id="PS50005">
    <property type="entry name" value="TPR"/>
    <property type="match status" value="1"/>
</dbReference>
<proteinExistence type="predicted"/>
<evidence type="ECO:0000256" key="5">
    <source>
        <dbReference type="SAM" id="MobiDB-lite"/>
    </source>
</evidence>
<dbReference type="InterPro" id="IPR036869">
    <property type="entry name" value="J_dom_sf"/>
</dbReference>
<dbReference type="STRING" id="1921803.NIES593_10585"/>
<evidence type="ECO:0000259" key="6">
    <source>
        <dbReference type="PROSITE" id="PS50076"/>
    </source>
</evidence>
<reference evidence="7 8" key="1">
    <citation type="submission" date="2016-11" db="EMBL/GenBank/DDBJ databases">
        <title>Draft Genome Sequences of Nine Cyanobacterial Strains from Diverse Habitats.</title>
        <authorList>
            <person name="Zhu T."/>
            <person name="Hou S."/>
            <person name="Lu X."/>
            <person name="Hess W.R."/>
        </authorList>
    </citation>
    <scope>NUCLEOTIDE SEQUENCE [LARGE SCALE GENOMIC DNA]</scope>
    <source>
        <strain evidence="7 8">NIES-593</strain>
    </source>
</reference>
<gene>
    <name evidence="7" type="ORF">NIES593_10585</name>
</gene>
<dbReference type="OrthoDB" id="9779889at2"/>
<evidence type="ECO:0000256" key="2">
    <source>
        <dbReference type="ARBA" id="ARBA00022729"/>
    </source>
</evidence>
<dbReference type="Pfam" id="PF00226">
    <property type="entry name" value="DnaJ"/>
    <property type="match status" value="1"/>
</dbReference>
<keyword evidence="8" id="KW-1185">Reference proteome</keyword>
<dbReference type="InterPro" id="IPR011990">
    <property type="entry name" value="TPR-like_helical_dom_sf"/>
</dbReference>
<dbReference type="PANTHER" id="PTHR44140:SF2">
    <property type="entry name" value="LD25575P"/>
    <property type="match status" value="1"/>
</dbReference>
<dbReference type="PANTHER" id="PTHR44140">
    <property type="entry name" value="LD25575P"/>
    <property type="match status" value="1"/>
</dbReference>